<name>A0A6A6H5I9_VIRVR</name>
<evidence type="ECO:0000256" key="2">
    <source>
        <dbReference type="SAM" id="MobiDB-lite"/>
    </source>
</evidence>
<proteinExistence type="predicted"/>
<dbReference type="EMBL" id="ML991810">
    <property type="protein sequence ID" value="KAF2232990.1"/>
    <property type="molecule type" value="Genomic_DNA"/>
</dbReference>
<keyword evidence="4" id="KW-1185">Reference proteome</keyword>
<evidence type="ECO:0000313" key="3">
    <source>
        <dbReference type="EMBL" id="KAF2232990.1"/>
    </source>
</evidence>
<keyword evidence="1" id="KW-0175">Coiled coil</keyword>
<dbReference type="Proteomes" id="UP000800092">
    <property type="component" value="Unassembled WGS sequence"/>
</dbReference>
<dbReference type="AlphaFoldDB" id="A0A6A6H5I9"/>
<gene>
    <name evidence="3" type="ORF">EV356DRAFT_504450</name>
</gene>
<feature type="compositionally biased region" description="Low complexity" evidence="2">
    <location>
        <begin position="271"/>
        <end position="290"/>
    </location>
</feature>
<feature type="compositionally biased region" description="Basic and acidic residues" evidence="2">
    <location>
        <begin position="311"/>
        <end position="325"/>
    </location>
</feature>
<evidence type="ECO:0000256" key="1">
    <source>
        <dbReference type="SAM" id="Coils"/>
    </source>
</evidence>
<evidence type="ECO:0000313" key="4">
    <source>
        <dbReference type="Proteomes" id="UP000800092"/>
    </source>
</evidence>
<protein>
    <submittedName>
        <fullName evidence="3">Uncharacterized protein</fullName>
    </submittedName>
</protein>
<organism evidence="3 4">
    <name type="scientific">Viridothelium virens</name>
    <name type="common">Speckled blister lichen</name>
    <name type="synonym">Trypethelium virens</name>
    <dbReference type="NCBI Taxonomy" id="1048519"/>
    <lineage>
        <taxon>Eukaryota</taxon>
        <taxon>Fungi</taxon>
        <taxon>Dikarya</taxon>
        <taxon>Ascomycota</taxon>
        <taxon>Pezizomycotina</taxon>
        <taxon>Dothideomycetes</taxon>
        <taxon>Dothideomycetes incertae sedis</taxon>
        <taxon>Trypetheliales</taxon>
        <taxon>Trypetheliaceae</taxon>
        <taxon>Viridothelium</taxon>
    </lineage>
</organism>
<feature type="region of interest" description="Disordered" evidence="2">
    <location>
        <begin position="221"/>
        <end position="332"/>
    </location>
</feature>
<sequence length="332" mass="38118">MSHTGNIMKEEFRVERLEIRASEKDADVEQIEAEIKKHHRQAEIREHLVDRNIARNLARWNRIEDQQMKKLEELLEEYPTMDDKVRMKRYVKEFDAVERLADKIPSNYWDSYTYKIPESSSNNVRYILARYLREFDQIKAGIALSCCHTEGAADEYIQSSLKKWPIRWDNVRRLYYEGRGMNDDDKYPARKEPYHPAWKYIGARCPGYNELHWTEDMLNEERRPAETSSAAQAPPAGTLSPPGRRHLQSSDAQSQRPASQIGRKSGERRASPAASSSSQPSVAASSVTSQKVMAGRPKPSTAASGSAARLPQKDKPQSKKKEQEKAQGPWRS</sequence>
<reference evidence="3" key="1">
    <citation type="journal article" date="2020" name="Stud. Mycol.">
        <title>101 Dothideomycetes genomes: a test case for predicting lifestyles and emergence of pathogens.</title>
        <authorList>
            <person name="Haridas S."/>
            <person name="Albert R."/>
            <person name="Binder M."/>
            <person name="Bloem J."/>
            <person name="Labutti K."/>
            <person name="Salamov A."/>
            <person name="Andreopoulos B."/>
            <person name="Baker S."/>
            <person name="Barry K."/>
            <person name="Bills G."/>
            <person name="Bluhm B."/>
            <person name="Cannon C."/>
            <person name="Castanera R."/>
            <person name="Culley D."/>
            <person name="Daum C."/>
            <person name="Ezra D."/>
            <person name="Gonzalez J."/>
            <person name="Henrissat B."/>
            <person name="Kuo A."/>
            <person name="Liang C."/>
            <person name="Lipzen A."/>
            <person name="Lutzoni F."/>
            <person name="Magnuson J."/>
            <person name="Mondo S."/>
            <person name="Nolan M."/>
            <person name="Ohm R."/>
            <person name="Pangilinan J."/>
            <person name="Park H.-J."/>
            <person name="Ramirez L."/>
            <person name="Alfaro M."/>
            <person name="Sun H."/>
            <person name="Tritt A."/>
            <person name="Yoshinaga Y."/>
            <person name="Zwiers L.-H."/>
            <person name="Turgeon B."/>
            <person name="Goodwin S."/>
            <person name="Spatafora J."/>
            <person name="Crous P."/>
            <person name="Grigoriev I."/>
        </authorList>
    </citation>
    <scope>NUCLEOTIDE SEQUENCE</scope>
    <source>
        <strain evidence="3">Tuck. ex Michener</strain>
    </source>
</reference>
<accession>A0A6A6H5I9</accession>
<feature type="compositionally biased region" description="Polar residues" evidence="2">
    <location>
        <begin position="249"/>
        <end position="258"/>
    </location>
</feature>
<feature type="coiled-coil region" evidence="1">
    <location>
        <begin position="14"/>
        <end position="77"/>
    </location>
</feature>